<evidence type="ECO:0000313" key="1">
    <source>
        <dbReference type="EMBL" id="CAB5178562.1"/>
    </source>
</evidence>
<dbReference type="EMBL" id="LR798205">
    <property type="protein sequence ID" value="CAB5178562.1"/>
    <property type="molecule type" value="Genomic_DNA"/>
</dbReference>
<organism evidence="1">
    <name type="scientific">uncultured Caudovirales phage</name>
    <dbReference type="NCBI Taxonomy" id="2100421"/>
    <lineage>
        <taxon>Viruses</taxon>
        <taxon>Duplodnaviria</taxon>
        <taxon>Heunggongvirae</taxon>
        <taxon>Uroviricota</taxon>
        <taxon>Caudoviricetes</taxon>
        <taxon>Peduoviridae</taxon>
        <taxon>Maltschvirus</taxon>
        <taxon>Maltschvirus maltsch</taxon>
    </lineage>
</organism>
<reference evidence="1" key="1">
    <citation type="submission" date="2020-05" db="EMBL/GenBank/DDBJ databases">
        <authorList>
            <person name="Chiriac C."/>
            <person name="Salcher M."/>
            <person name="Ghai R."/>
            <person name="Kavagutti S V."/>
        </authorList>
    </citation>
    <scope>NUCLEOTIDE SEQUENCE</scope>
</reference>
<proteinExistence type="predicted"/>
<gene>
    <name evidence="1" type="ORF">UFOVP156_11</name>
</gene>
<sequence length="117" mass="11998">MSAPNIVNVATILGKTAVQLCGTSAAAIITNASGSGKVLKVNALLAGNIDATTAYDLTVDLFRSSVAYRFIATVSIPAKSTLDVLGKSIYLEEGDSLRLTASAASKIEAVASYEDIS</sequence>
<name>A0A6J7WG52_9CAUD</name>
<accession>A0A6J7WG52</accession>
<protein>
    <submittedName>
        <fullName evidence="1">Uncharacterized protein</fullName>
    </submittedName>
</protein>